<organism evidence="2">
    <name type="scientific">Hexamita inflata</name>
    <dbReference type="NCBI Taxonomy" id="28002"/>
    <lineage>
        <taxon>Eukaryota</taxon>
        <taxon>Metamonada</taxon>
        <taxon>Diplomonadida</taxon>
        <taxon>Hexamitidae</taxon>
        <taxon>Hexamitinae</taxon>
        <taxon>Hexamita</taxon>
    </lineage>
</organism>
<dbReference type="GO" id="GO:0004842">
    <property type="term" value="F:ubiquitin-protein transferase activity"/>
    <property type="evidence" value="ECO:0007669"/>
    <property type="project" value="TreeGrafter"/>
</dbReference>
<dbReference type="Gene3D" id="3.40.50.410">
    <property type="entry name" value="von Willebrand factor, type A domain"/>
    <property type="match status" value="1"/>
</dbReference>
<dbReference type="AlphaFoldDB" id="A0AA86TLC8"/>
<dbReference type="InterPro" id="IPR052079">
    <property type="entry name" value="E3_ligase/Copine_domain"/>
</dbReference>
<sequence length="230" mass="26556">MHSQFSPYKQFLRQYESFFTSLHAERIFAYRFGCEQTTDQIVLPLLRNEQVSSFSELIQNYESALSSVTLGGPTSFEPIISRAIELQNTHAPGLEPSILLLLTDGDASNIQREQIILNELQQQNLVCCAVGFGDDPFYVFRTIFGKGKIKNFCFGDFGNETELFSNVFGQINNLKKREINIFVNLHHLNNIETYMYYMQFNRFLCTKDQQNSHIQTGTQTVNLNKLYNPF</sequence>
<name>A0AA86TLC8_9EUKA</name>
<dbReference type="GO" id="GO:0016567">
    <property type="term" value="P:protein ubiquitination"/>
    <property type="evidence" value="ECO:0007669"/>
    <property type="project" value="TreeGrafter"/>
</dbReference>
<proteinExistence type="predicted"/>
<dbReference type="Pfam" id="PF07002">
    <property type="entry name" value="Copine"/>
    <property type="match status" value="1"/>
</dbReference>
<dbReference type="InterPro" id="IPR036465">
    <property type="entry name" value="vWFA_dom_sf"/>
</dbReference>
<evidence type="ECO:0000313" key="2">
    <source>
        <dbReference type="EMBL" id="CAI9922089.1"/>
    </source>
</evidence>
<dbReference type="EMBL" id="CAXDID020000428">
    <property type="protein sequence ID" value="CAL6090484.1"/>
    <property type="molecule type" value="Genomic_DNA"/>
</dbReference>
<dbReference type="SUPFAM" id="SSF53300">
    <property type="entry name" value="vWA-like"/>
    <property type="match status" value="1"/>
</dbReference>
<reference evidence="2" key="1">
    <citation type="submission" date="2023-06" db="EMBL/GenBank/DDBJ databases">
        <authorList>
            <person name="Kurt Z."/>
        </authorList>
    </citation>
    <scope>NUCLEOTIDE SEQUENCE</scope>
</reference>
<gene>
    <name evidence="3" type="ORF">HINF_LOCUS65331</name>
    <name evidence="2" type="ORF">HINF_LOCUS9734</name>
</gene>
<dbReference type="Proteomes" id="UP001642409">
    <property type="component" value="Unassembled WGS sequence"/>
</dbReference>
<comment type="caution">
    <text evidence="2">The sequence shown here is derived from an EMBL/GenBank/DDBJ whole genome shotgun (WGS) entry which is preliminary data.</text>
</comment>
<evidence type="ECO:0000313" key="4">
    <source>
        <dbReference type="Proteomes" id="UP001642409"/>
    </source>
</evidence>
<dbReference type="PANTHER" id="PTHR45751:SF11">
    <property type="entry name" value="COPINE FAMILY PROTEIN 2"/>
    <property type="match status" value="1"/>
</dbReference>
<dbReference type="EMBL" id="CATOUU010000245">
    <property type="protein sequence ID" value="CAI9922089.1"/>
    <property type="molecule type" value="Genomic_DNA"/>
</dbReference>
<dbReference type="GO" id="GO:0005634">
    <property type="term" value="C:nucleus"/>
    <property type="evidence" value="ECO:0007669"/>
    <property type="project" value="TreeGrafter"/>
</dbReference>
<reference evidence="3 4" key="2">
    <citation type="submission" date="2024-07" db="EMBL/GenBank/DDBJ databases">
        <authorList>
            <person name="Akdeniz Z."/>
        </authorList>
    </citation>
    <scope>NUCLEOTIDE SEQUENCE [LARGE SCALE GENOMIC DNA]</scope>
</reference>
<accession>A0AA86TLC8</accession>
<evidence type="ECO:0000313" key="3">
    <source>
        <dbReference type="EMBL" id="CAL6090484.1"/>
    </source>
</evidence>
<dbReference type="PANTHER" id="PTHR45751">
    <property type="entry name" value="COPINE FAMILY PROTEIN 1"/>
    <property type="match status" value="1"/>
</dbReference>
<evidence type="ECO:0000259" key="1">
    <source>
        <dbReference type="Pfam" id="PF07002"/>
    </source>
</evidence>
<dbReference type="InterPro" id="IPR010734">
    <property type="entry name" value="Copine_C"/>
</dbReference>
<feature type="domain" description="Copine C-terminal" evidence="1">
    <location>
        <begin position="3"/>
        <end position="143"/>
    </location>
</feature>
<protein>
    <submittedName>
        <fullName evidence="2">Copine I</fullName>
    </submittedName>
    <submittedName>
        <fullName evidence="3">Copine_I</fullName>
    </submittedName>
</protein>
<keyword evidence="4" id="KW-1185">Reference proteome</keyword>